<keyword evidence="2" id="KW-1185">Reference proteome</keyword>
<name>A0A1S8TTB4_9CLOT</name>
<keyword evidence="1" id="KW-0808">Transferase</keyword>
<comment type="caution">
    <text evidence="1">The sequence shown here is derived from an EMBL/GenBank/DDBJ whole genome shotgun (WGS) entry which is preliminary data.</text>
</comment>
<sequence>MIKNFNLNNLDNVMKIWIDTNLEAHNFIQKEYWI</sequence>
<dbReference type="Proteomes" id="UP000190890">
    <property type="component" value="Unassembled WGS sequence"/>
</dbReference>
<organism evidence="1 2">
    <name type="scientific">Clostridium puniceum</name>
    <dbReference type="NCBI Taxonomy" id="29367"/>
    <lineage>
        <taxon>Bacteria</taxon>
        <taxon>Bacillati</taxon>
        <taxon>Bacillota</taxon>
        <taxon>Clostridia</taxon>
        <taxon>Eubacteriales</taxon>
        <taxon>Clostridiaceae</taxon>
        <taxon>Clostridium</taxon>
    </lineage>
</organism>
<evidence type="ECO:0000313" key="2">
    <source>
        <dbReference type="Proteomes" id="UP000190890"/>
    </source>
</evidence>
<dbReference type="AlphaFoldDB" id="A0A1S8TTB4"/>
<proteinExistence type="predicted"/>
<protein>
    <submittedName>
        <fullName evidence="1">Putative acetyltransferase</fullName>
    </submittedName>
</protein>
<dbReference type="GO" id="GO:0016740">
    <property type="term" value="F:transferase activity"/>
    <property type="evidence" value="ECO:0007669"/>
    <property type="project" value="UniProtKB-KW"/>
</dbReference>
<accession>A0A1S8TTB4</accession>
<reference evidence="1 2" key="1">
    <citation type="submission" date="2016-05" db="EMBL/GenBank/DDBJ databases">
        <title>Microbial solvent formation.</title>
        <authorList>
            <person name="Poehlein A."/>
            <person name="Montoya Solano J.D."/>
            <person name="Flitsch S."/>
            <person name="Krabben P."/>
            <person name="Duerre P."/>
            <person name="Daniel R."/>
        </authorList>
    </citation>
    <scope>NUCLEOTIDE SEQUENCE [LARGE SCALE GENOMIC DNA]</scope>
    <source>
        <strain evidence="1 2">DSM 2619</strain>
    </source>
</reference>
<dbReference type="STRING" id="29367.CLPUN_11770"/>
<evidence type="ECO:0000313" key="1">
    <source>
        <dbReference type="EMBL" id="OOM81017.1"/>
    </source>
</evidence>
<gene>
    <name evidence="1" type="ORF">CLPUN_11770</name>
</gene>
<dbReference type="EMBL" id="LZZM01000073">
    <property type="protein sequence ID" value="OOM81017.1"/>
    <property type="molecule type" value="Genomic_DNA"/>
</dbReference>